<dbReference type="AlphaFoldDB" id="A0A975IMA0"/>
<organism evidence="1 2">
    <name type="scientific">Loofah witches'-broom phytoplasma</name>
    <dbReference type="NCBI Taxonomy" id="35773"/>
    <lineage>
        <taxon>Bacteria</taxon>
        <taxon>Bacillati</taxon>
        <taxon>Mycoplasmatota</taxon>
        <taxon>Mollicutes</taxon>
        <taxon>Acholeplasmatales</taxon>
        <taxon>Acholeplasmataceae</taxon>
        <taxon>Candidatus Phytoplasma</taxon>
        <taxon>16SrVIII (Loofah witches'-broom group)</taxon>
    </lineage>
</organism>
<dbReference type="KEGG" id="pluf:LFWB_6800"/>
<protein>
    <submittedName>
        <fullName evidence="1">Uncharacterized protein</fullName>
    </submittedName>
</protein>
<sequence length="65" mass="7815">MSSFLDRNSSKEIDLENQLLKKLKKLGYQEVSIKTQQDLEFNFQKQFLEYNLKNKIDPNFTEKNN</sequence>
<evidence type="ECO:0000313" key="1">
    <source>
        <dbReference type="EMBL" id="QTX03233.1"/>
    </source>
</evidence>
<dbReference type="Proteomes" id="UP000672038">
    <property type="component" value="Chromosome"/>
</dbReference>
<evidence type="ECO:0000313" key="2">
    <source>
        <dbReference type="Proteomes" id="UP000672038"/>
    </source>
</evidence>
<accession>A0A975IMA0</accession>
<reference evidence="1" key="1">
    <citation type="submission" date="2020-06" db="EMBL/GenBank/DDBJ databases">
        <title>Complete genome sequence of Candidatus Phytoplasma luffae NCHU2019.</title>
        <authorList>
            <person name="Cho S.-T."/>
            <person name="Tan C.-M."/>
            <person name="Li J.-R."/>
            <person name="Chien Y.-Y."/>
            <person name="Chiu Y.-C."/>
            <person name="Yang J.-Y."/>
            <person name="Kuo C.-H."/>
        </authorList>
    </citation>
    <scope>NUCLEOTIDE SEQUENCE</scope>
    <source>
        <strain evidence="1">NCHU2019</strain>
    </source>
</reference>
<dbReference type="RefSeq" id="WP_210954661.1">
    <property type="nucleotide sequence ID" value="NZ_CP054393.1"/>
</dbReference>
<proteinExistence type="predicted"/>
<name>A0A975IMA0_LOWBP</name>
<gene>
    <name evidence="1" type="ORF">LFWB_6800</name>
</gene>
<dbReference type="EMBL" id="CP054393">
    <property type="protein sequence ID" value="QTX03233.1"/>
    <property type="molecule type" value="Genomic_DNA"/>
</dbReference>
<keyword evidence="2" id="KW-1185">Reference proteome</keyword>